<dbReference type="GO" id="GO:0009451">
    <property type="term" value="P:RNA modification"/>
    <property type="evidence" value="ECO:0007669"/>
    <property type="project" value="InterPro"/>
</dbReference>
<evidence type="ECO:0000313" key="4">
    <source>
        <dbReference type="Proteomes" id="UP000006671"/>
    </source>
</evidence>
<dbReference type="Pfam" id="PF14432">
    <property type="entry name" value="DYW_deaminase"/>
    <property type="match status" value="1"/>
</dbReference>
<sequence length="445" mass="51570">MEGIDMHKKIMEYKIESLKVDNALMNFYTKCEMPDEALEIFDHLKSEKKPIDIITWTCTIQAYMSKNQVSKAMSLLSEIQLYQTPDPILFSTVLHICAENRLIEEGQEIHQRINKLKKQNIILDNALMNFYTKCGMPEKALEIFEKLKSEKKPMEVMIWNCAIQALGEQKKAIEAFSLFKEMENEALEIFEQLKNEKKPIDIITWTCAIQALVQKKCIDEALDLLETNGIQVDEVIYVVLLTACANDVSIEKVFNDVERAERAFNILLELDKEQATHYVLMSHVYLQSDQPEKAKEIRELMKKNEVQKTPGITTIEINGKTYHFYYNDESHPKKEEIFQELDKLCQEMELAGYVPDTRWVTKTDANDEETKKHLLSRHSEKIALSFAFISLPPGSPITIRNNLRMCGDCHTATKFISKIRKCEITVRDASRYHHFKDGKCSCGDF</sequence>
<keyword evidence="4" id="KW-1185">Reference proteome</keyword>
<evidence type="ECO:0000256" key="1">
    <source>
        <dbReference type="PROSITE-ProRule" id="PRU00708"/>
    </source>
</evidence>
<feature type="repeat" description="PPR" evidence="1">
    <location>
        <begin position="155"/>
        <end position="189"/>
    </location>
</feature>
<dbReference type="NCBIfam" id="TIGR00756">
    <property type="entry name" value="PPR"/>
    <property type="match status" value="1"/>
</dbReference>
<gene>
    <name evidence="3" type="ORF">NAEGRDRAFT_46207</name>
</gene>
<dbReference type="Pfam" id="PF20431">
    <property type="entry name" value="E_motif"/>
    <property type="match status" value="1"/>
</dbReference>
<dbReference type="InterPro" id="IPR002885">
    <property type="entry name" value="PPR_rpt"/>
</dbReference>
<reference evidence="3 4" key="1">
    <citation type="journal article" date="2010" name="Cell">
        <title>The genome of Naegleria gruberi illuminates early eukaryotic versatility.</title>
        <authorList>
            <person name="Fritz-Laylin L.K."/>
            <person name="Prochnik S.E."/>
            <person name="Ginger M.L."/>
            <person name="Dacks J.B."/>
            <person name="Carpenter M.L."/>
            <person name="Field M.C."/>
            <person name="Kuo A."/>
            <person name="Paredez A."/>
            <person name="Chapman J."/>
            <person name="Pham J."/>
            <person name="Shu S."/>
            <person name="Neupane R."/>
            <person name="Cipriano M."/>
            <person name="Mancuso J."/>
            <person name="Tu H."/>
            <person name="Salamov A."/>
            <person name="Lindquist E."/>
            <person name="Shapiro H."/>
            <person name="Lucas S."/>
            <person name="Grigoriev I.V."/>
            <person name="Cande W.Z."/>
            <person name="Fulton C."/>
            <person name="Rokhsar D.S."/>
            <person name="Dawson S.C."/>
        </authorList>
    </citation>
    <scope>NUCLEOTIDE SEQUENCE [LARGE SCALE GENOMIC DNA]</scope>
    <source>
        <strain evidence="3 4">NEG-M</strain>
    </source>
</reference>
<name>D2V2N8_NAEGR</name>
<organism evidence="4">
    <name type="scientific">Naegleria gruberi</name>
    <name type="common">Amoeba</name>
    <dbReference type="NCBI Taxonomy" id="5762"/>
    <lineage>
        <taxon>Eukaryota</taxon>
        <taxon>Discoba</taxon>
        <taxon>Heterolobosea</taxon>
        <taxon>Tetramitia</taxon>
        <taxon>Eutetramitia</taxon>
        <taxon>Vahlkampfiidae</taxon>
        <taxon>Naegleria</taxon>
    </lineage>
</organism>
<dbReference type="AlphaFoldDB" id="D2V2N8"/>
<dbReference type="eggNOG" id="KOG4197">
    <property type="taxonomic scope" value="Eukaryota"/>
</dbReference>
<proteinExistence type="predicted"/>
<feature type="repeat" description="PPR" evidence="1">
    <location>
        <begin position="120"/>
        <end position="154"/>
    </location>
</feature>
<dbReference type="InterPro" id="IPR032867">
    <property type="entry name" value="DYW_dom"/>
</dbReference>
<dbReference type="PANTHER" id="PTHR24015">
    <property type="entry name" value="OS07G0578800 PROTEIN-RELATED"/>
    <property type="match status" value="1"/>
</dbReference>
<dbReference type="STRING" id="5762.D2V2N8"/>
<dbReference type="Proteomes" id="UP000006671">
    <property type="component" value="Unassembled WGS sequence"/>
</dbReference>
<dbReference type="RefSeq" id="XP_002681670.1">
    <property type="nucleotide sequence ID" value="XM_002681624.1"/>
</dbReference>
<dbReference type="PANTHER" id="PTHR24015:SF548">
    <property type="entry name" value="OS08G0340900 PROTEIN"/>
    <property type="match status" value="1"/>
</dbReference>
<protein>
    <submittedName>
        <fullName evidence="3">Predicted protein</fullName>
    </submittedName>
</protein>
<dbReference type="InterPro" id="IPR046960">
    <property type="entry name" value="PPR_At4g14850-like_plant"/>
</dbReference>
<dbReference type="PROSITE" id="PS51375">
    <property type="entry name" value="PPR"/>
    <property type="match status" value="2"/>
</dbReference>
<dbReference type="Pfam" id="PF01535">
    <property type="entry name" value="PPR"/>
    <property type="match status" value="5"/>
</dbReference>
<dbReference type="InParanoid" id="D2V2N8"/>
<dbReference type="InterPro" id="IPR011990">
    <property type="entry name" value="TPR-like_helical_dom_sf"/>
</dbReference>
<evidence type="ECO:0000313" key="3">
    <source>
        <dbReference type="EMBL" id="EFC48926.1"/>
    </source>
</evidence>
<dbReference type="GeneID" id="8852796"/>
<dbReference type="EMBL" id="GG738849">
    <property type="protein sequence ID" value="EFC48926.1"/>
    <property type="molecule type" value="Genomic_DNA"/>
</dbReference>
<dbReference type="InterPro" id="IPR046848">
    <property type="entry name" value="E_motif"/>
</dbReference>
<dbReference type="GO" id="GO:0003723">
    <property type="term" value="F:RNA binding"/>
    <property type="evidence" value="ECO:0007669"/>
    <property type="project" value="InterPro"/>
</dbReference>
<dbReference type="SUPFAM" id="SSF48452">
    <property type="entry name" value="TPR-like"/>
    <property type="match status" value="1"/>
</dbReference>
<dbReference type="OrthoDB" id="185373at2759"/>
<accession>D2V2N8</accession>
<dbReference type="KEGG" id="ngr:NAEGRDRAFT_46207"/>
<dbReference type="GO" id="GO:0008270">
    <property type="term" value="F:zinc ion binding"/>
    <property type="evidence" value="ECO:0007669"/>
    <property type="project" value="InterPro"/>
</dbReference>
<feature type="domain" description="DYW" evidence="2">
    <location>
        <begin position="352"/>
        <end position="445"/>
    </location>
</feature>
<dbReference type="Gene3D" id="1.25.40.10">
    <property type="entry name" value="Tetratricopeptide repeat domain"/>
    <property type="match status" value="3"/>
</dbReference>
<dbReference type="VEuPathDB" id="AmoebaDB:NAEGRDRAFT_46207"/>
<evidence type="ECO:0000259" key="2">
    <source>
        <dbReference type="Pfam" id="PF14432"/>
    </source>
</evidence>